<dbReference type="RefSeq" id="WP_281274500.1">
    <property type="nucleotide sequence ID" value="NZ_RKRF01000008.1"/>
</dbReference>
<keyword evidence="2" id="KW-1185">Reference proteome</keyword>
<organism evidence="1 2">
    <name type="scientific">Aquisalibacillus elongatus</name>
    <dbReference type="NCBI Taxonomy" id="485577"/>
    <lineage>
        <taxon>Bacteria</taxon>
        <taxon>Bacillati</taxon>
        <taxon>Bacillota</taxon>
        <taxon>Bacilli</taxon>
        <taxon>Bacillales</taxon>
        <taxon>Bacillaceae</taxon>
        <taxon>Aquisalibacillus</taxon>
    </lineage>
</organism>
<dbReference type="EMBL" id="RKRF01000008">
    <property type="protein sequence ID" value="RPF54142.1"/>
    <property type="molecule type" value="Genomic_DNA"/>
</dbReference>
<name>A0A3N5C3V7_9BACI</name>
<sequence length="40" mass="4623">MAITQKLVLDELQVNGLNFPNALKNVYYKMIVLTHCLILF</sequence>
<evidence type="ECO:0000313" key="1">
    <source>
        <dbReference type="EMBL" id="RPF54142.1"/>
    </source>
</evidence>
<dbReference type="Proteomes" id="UP000276443">
    <property type="component" value="Unassembled WGS sequence"/>
</dbReference>
<evidence type="ECO:0000313" key="2">
    <source>
        <dbReference type="Proteomes" id="UP000276443"/>
    </source>
</evidence>
<gene>
    <name evidence="1" type="ORF">EDC24_1332</name>
</gene>
<accession>A0A3N5C3V7</accession>
<proteinExistence type="predicted"/>
<protein>
    <submittedName>
        <fullName evidence="1">Uncharacterized protein</fullName>
    </submittedName>
</protein>
<reference evidence="1 2" key="1">
    <citation type="submission" date="2018-11" db="EMBL/GenBank/DDBJ databases">
        <title>Genomic Encyclopedia of Type Strains, Phase IV (KMG-IV): sequencing the most valuable type-strain genomes for metagenomic binning, comparative biology and taxonomic classification.</title>
        <authorList>
            <person name="Goeker M."/>
        </authorList>
    </citation>
    <scope>NUCLEOTIDE SEQUENCE [LARGE SCALE GENOMIC DNA]</scope>
    <source>
        <strain evidence="1 2">DSM 18090</strain>
    </source>
</reference>
<comment type="caution">
    <text evidence="1">The sequence shown here is derived from an EMBL/GenBank/DDBJ whole genome shotgun (WGS) entry which is preliminary data.</text>
</comment>
<dbReference type="AlphaFoldDB" id="A0A3N5C3V7"/>